<keyword evidence="5 6" id="KW-0663">Pyridoxal phosphate</keyword>
<organism evidence="9 10">
    <name type="scientific">Klebsormidium nitens</name>
    <name type="common">Green alga</name>
    <name type="synonym">Ulothrix nitens</name>
    <dbReference type="NCBI Taxonomy" id="105231"/>
    <lineage>
        <taxon>Eukaryota</taxon>
        <taxon>Viridiplantae</taxon>
        <taxon>Streptophyta</taxon>
        <taxon>Klebsormidiophyceae</taxon>
        <taxon>Klebsormidiales</taxon>
        <taxon>Klebsormidiaceae</taxon>
        <taxon>Klebsormidium</taxon>
    </lineage>
</organism>
<dbReference type="Gene3D" id="3.90.1150.10">
    <property type="entry name" value="Aspartate Aminotransferase, domain 1"/>
    <property type="match status" value="1"/>
</dbReference>
<dbReference type="OrthoDB" id="7042322at2759"/>
<keyword evidence="4 9" id="KW-0808">Transferase</keyword>
<reference evidence="9 10" key="1">
    <citation type="journal article" date="2014" name="Nat. Commun.">
        <title>Klebsormidium flaccidum genome reveals primary factors for plant terrestrial adaptation.</title>
        <authorList>
            <person name="Hori K."/>
            <person name="Maruyama F."/>
            <person name="Fujisawa T."/>
            <person name="Togashi T."/>
            <person name="Yamamoto N."/>
            <person name="Seo M."/>
            <person name="Sato S."/>
            <person name="Yamada T."/>
            <person name="Mori H."/>
            <person name="Tajima N."/>
            <person name="Moriyama T."/>
            <person name="Ikeuchi M."/>
            <person name="Watanabe M."/>
            <person name="Wada H."/>
            <person name="Kobayashi K."/>
            <person name="Saito M."/>
            <person name="Masuda T."/>
            <person name="Sasaki-Sekimoto Y."/>
            <person name="Mashiguchi K."/>
            <person name="Awai K."/>
            <person name="Shimojima M."/>
            <person name="Masuda S."/>
            <person name="Iwai M."/>
            <person name="Nobusawa T."/>
            <person name="Narise T."/>
            <person name="Kondo S."/>
            <person name="Saito H."/>
            <person name="Sato R."/>
            <person name="Murakawa M."/>
            <person name="Ihara Y."/>
            <person name="Oshima-Yamada Y."/>
            <person name="Ohtaka K."/>
            <person name="Satoh M."/>
            <person name="Sonobe K."/>
            <person name="Ishii M."/>
            <person name="Ohtani R."/>
            <person name="Kanamori-Sato M."/>
            <person name="Honoki R."/>
            <person name="Miyazaki D."/>
            <person name="Mochizuki H."/>
            <person name="Umetsu J."/>
            <person name="Higashi K."/>
            <person name="Shibata D."/>
            <person name="Kamiya Y."/>
            <person name="Sato N."/>
            <person name="Nakamura Y."/>
            <person name="Tabata S."/>
            <person name="Ida S."/>
            <person name="Kurokawa K."/>
            <person name="Ohta H."/>
        </authorList>
    </citation>
    <scope>NUCLEOTIDE SEQUENCE [LARGE SCALE GENOMIC DNA]</scope>
    <source>
        <strain evidence="9 10">NIES-2285</strain>
    </source>
</reference>
<evidence type="ECO:0000256" key="3">
    <source>
        <dbReference type="ARBA" id="ARBA00022576"/>
    </source>
</evidence>
<evidence type="ECO:0000256" key="6">
    <source>
        <dbReference type="PIRNR" id="PIRNR000517"/>
    </source>
</evidence>
<dbReference type="InterPro" id="IPR015421">
    <property type="entry name" value="PyrdxlP-dep_Trfase_major"/>
</dbReference>
<dbReference type="OMA" id="MIKASEF"/>
<dbReference type="PIRSF" id="PIRSF000517">
    <property type="entry name" value="Tyr_transaminase"/>
    <property type="match status" value="1"/>
</dbReference>
<dbReference type="InterPro" id="IPR004838">
    <property type="entry name" value="NHTrfase_class1_PyrdxlP-BS"/>
</dbReference>
<evidence type="ECO:0000313" key="10">
    <source>
        <dbReference type="Proteomes" id="UP000054558"/>
    </source>
</evidence>
<dbReference type="PANTHER" id="PTHR45744">
    <property type="entry name" value="TYROSINE AMINOTRANSFERASE"/>
    <property type="match status" value="1"/>
</dbReference>
<dbReference type="InterPro" id="IPR015424">
    <property type="entry name" value="PyrdxlP-dep_Trfase"/>
</dbReference>
<dbReference type="AlphaFoldDB" id="A0A1Y1I4L5"/>
<evidence type="ECO:0000256" key="2">
    <source>
        <dbReference type="ARBA" id="ARBA00007441"/>
    </source>
</evidence>
<dbReference type="GO" id="GO:0004838">
    <property type="term" value="F:L-tyrosine-2-oxoglutarate transaminase activity"/>
    <property type="evidence" value="ECO:0000318"/>
    <property type="project" value="GO_Central"/>
</dbReference>
<dbReference type="Proteomes" id="UP000054558">
    <property type="component" value="Unassembled WGS sequence"/>
</dbReference>
<feature type="modified residue" description="N6-(pyridoxal phosphate)lysine" evidence="7">
    <location>
        <position position="283"/>
    </location>
</feature>
<dbReference type="CDD" id="cd00609">
    <property type="entry name" value="AAT_like"/>
    <property type="match status" value="1"/>
</dbReference>
<keyword evidence="10" id="KW-1185">Reference proteome</keyword>
<dbReference type="InterPro" id="IPR004839">
    <property type="entry name" value="Aminotransferase_I/II_large"/>
</dbReference>
<name>A0A1Y1I4L5_KLENI</name>
<dbReference type="EMBL" id="DF237208">
    <property type="protein sequence ID" value="GAQ85880.1"/>
    <property type="molecule type" value="Genomic_DNA"/>
</dbReference>
<dbReference type="InterPro" id="IPR005958">
    <property type="entry name" value="TyrNic_aminoTrfase"/>
</dbReference>
<evidence type="ECO:0000256" key="5">
    <source>
        <dbReference type="ARBA" id="ARBA00022898"/>
    </source>
</evidence>
<gene>
    <name evidence="9" type="ORF">KFL_002590080</name>
</gene>
<dbReference type="GO" id="GO:0006572">
    <property type="term" value="P:L-tyrosine catabolic process"/>
    <property type="evidence" value="ECO:0000318"/>
    <property type="project" value="GO_Central"/>
</dbReference>
<keyword evidence="3 9" id="KW-0032">Aminotransferase</keyword>
<dbReference type="InterPro" id="IPR015422">
    <property type="entry name" value="PyrdxlP-dep_Trfase_small"/>
</dbReference>
<evidence type="ECO:0000256" key="4">
    <source>
        <dbReference type="ARBA" id="ARBA00022679"/>
    </source>
</evidence>
<proteinExistence type="inferred from homology"/>
<evidence type="ECO:0000259" key="8">
    <source>
        <dbReference type="Pfam" id="PF00155"/>
    </source>
</evidence>
<accession>A0A1Y1I4L5</accession>
<dbReference type="PANTHER" id="PTHR45744:SF2">
    <property type="entry name" value="TYROSINE AMINOTRANSFERASE"/>
    <property type="match status" value="1"/>
</dbReference>
<evidence type="ECO:0000256" key="1">
    <source>
        <dbReference type="ARBA" id="ARBA00001933"/>
    </source>
</evidence>
<comment type="similarity">
    <text evidence="2 6">Belongs to the class-I pyridoxal-phosphate-dependent aminotransferase family.</text>
</comment>
<dbReference type="Gene3D" id="3.40.640.10">
    <property type="entry name" value="Type I PLP-dependent aspartate aminotransferase-like (Major domain)"/>
    <property type="match status" value="1"/>
</dbReference>
<dbReference type="SUPFAM" id="SSF53383">
    <property type="entry name" value="PLP-dependent transferases"/>
    <property type="match status" value="1"/>
</dbReference>
<dbReference type="PRINTS" id="PR00753">
    <property type="entry name" value="ACCSYNTHASE"/>
</dbReference>
<dbReference type="PROSITE" id="PS00105">
    <property type="entry name" value="AA_TRANSFER_CLASS_1"/>
    <property type="match status" value="1"/>
</dbReference>
<feature type="domain" description="Aminotransferase class I/classII large" evidence="8">
    <location>
        <begin position="73"/>
        <end position="427"/>
    </location>
</feature>
<dbReference type="STRING" id="105231.A0A1Y1I4L5"/>
<dbReference type="GO" id="GO:0030170">
    <property type="term" value="F:pyridoxal phosphate binding"/>
    <property type="evidence" value="ECO:0007669"/>
    <property type="project" value="InterPro"/>
</dbReference>
<protein>
    <submittedName>
        <fullName evidence="9">Tyrosine aminotransferase</fullName>
    </submittedName>
</protein>
<evidence type="ECO:0000256" key="7">
    <source>
        <dbReference type="PIRSR" id="PIRSR000517-1"/>
    </source>
</evidence>
<sequence length="457" mass="49723">MPPAAPMAADSHNGCPPRLDLLDESLKVLHEFDVGAFEGPWKIDASAAALRAINPIRVITDAIKVQPHAGKELLSVAIGDPCVFGNLQAPKIASEALIRAVQSGAHNGYTNSLGLPECREAVAEYHNARLPRCQRVAVDDVIVTSGCSQALQVVYACLANPGANILLPRPGFPLYLSLAQYFDIEVRFYDLLAERGWEADPEQIRALTNKHTVALLICNPGNPSGAVYSRRHLQELADLAAGLRIPIIADEVYGGMVFEGREFVPIASVAHRTPVLTVGGISKRWLVPGWRLGWLILNDPIGVLTDSSFREAAVKMMQMLMGPATITQAAVPTILRETPAEFFDGTLRQLQAGADYCVERIARIRGLECPGRPHGSMFLMARLRAGAFPAFESDVEFARELLQEEAVVLLPGTAFGAVGWLRVVFVAPLSILERVWDRVEAFCDRHAVSGETLPCKE</sequence>
<comment type="cofactor">
    <cofactor evidence="1 6 7">
        <name>pyridoxal 5'-phosphate</name>
        <dbReference type="ChEBI" id="CHEBI:597326"/>
    </cofactor>
</comment>
<evidence type="ECO:0000313" key="9">
    <source>
        <dbReference type="EMBL" id="GAQ85880.1"/>
    </source>
</evidence>
<dbReference type="NCBIfam" id="TIGR01265">
    <property type="entry name" value="tyr_nico_aTase"/>
    <property type="match status" value="1"/>
</dbReference>
<dbReference type="Pfam" id="PF00155">
    <property type="entry name" value="Aminotran_1_2"/>
    <property type="match status" value="1"/>
</dbReference>